<keyword evidence="1" id="KW-0472">Membrane</keyword>
<dbReference type="SUPFAM" id="SSF103473">
    <property type="entry name" value="MFS general substrate transporter"/>
    <property type="match status" value="1"/>
</dbReference>
<evidence type="ECO:0000313" key="2">
    <source>
        <dbReference type="EMBL" id="MPW24376.1"/>
    </source>
</evidence>
<proteinExistence type="predicted"/>
<sequence length="452" mass="48666">MENSKLMSSGKVSTKELLAFSIGYLGLQLGAISANYISYFWTDIALIPLGAVAMIFLVSRIFDGVTDIIIGFLIDKTKSKHGKARPWLLWMAVPSILSMVALFYVPNISMTGKIIYAFIIYNAVALFFSTACAIPLQTLTSLMTSSSKERLRLNMVGQAFASAIAVIGNLYAVKGIAAFGDGGPGYFKFFGLLSIIAGFTMLITFRGTRERVVPTTSKSDKKLTLGEGFKVLFSNKYWVWVTLLQVSSWLFPALMAVNIYYMIWVVNDPDLMGPFMSLLFFAMFIAVLILAPLSQKIGKGMTATLGMVLQIIGGLLPLINPISVPLLMVASGFRGAGPAAMLGTRLAFTSDVVEYGEWKTGVRTEGLIFSGTSMGQKIGLGLGGALVSIMLGVGGYVGGAATQTASAISAITFTFTWLSAIASLLAVICLFNLSKLQKDMPQIMSDLEERKA</sequence>
<keyword evidence="1" id="KW-1133">Transmembrane helix</keyword>
<dbReference type="Proteomes" id="UP000440004">
    <property type="component" value="Unassembled WGS sequence"/>
</dbReference>
<dbReference type="PANTHER" id="PTHR11328:SF24">
    <property type="entry name" value="MAJOR FACILITATOR SUPERFAMILY (MFS) PROFILE DOMAIN-CONTAINING PROTEIN"/>
    <property type="match status" value="1"/>
</dbReference>
<gene>
    <name evidence="2" type="ORF">GC105_01035</name>
</gene>
<feature type="transmembrane region" description="Helical" evidence="1">
    <location>
        <begin position="407"/>
        <end position="433"/>
    </location>
</feature>
<keyword evidence="3" id="KW-1185">Reference proteome</keyword>
<keyword evidence="1" id="KW-0812">Transmembrane</keyword>
<dbReference type="Gene3D" id="1.20.1250.20">
    <property type="entry name" value="MFS general substrate transporter like domains"/>
    <property type="match status" value="2"/>
</dbReference>
<reference evidence="2 3" key="1">
    <citation type="submission" date="2019-10" db="EMBL/GenBank/DDBJ databases">
        <title>Alkalibaculum tamaniensis sp.nov., a new alkaliphilic acetogen, isolated on methoxylated aromatics from a mud volcano.</title>
        <authorList>
            <person name="Khomyakova M.A."/>
            <person name="Merkel A.Y."/>
            <person name="Bonch-Osmolovskaya E.A."/>
            <person name="Slobodkin A.I."/>
        </authorList>
    </citation>
    <scope>NUCLEOTIDE SEQUENCE [LARGE SCALE GENOMIC DNA]</scope>
    <source>
        <strain evidence="2 3">M08DMB</strain>
    </source>
</reference>
<dbReference type="InterPro" id="IPR001927">
    <property type="entry name" value="Na/Gal_symport"/>
</dbReference>
<dbReference type="EMBL" id="WHNX01000001">
    <property type="protein sequence ID" value="MPW24376.1"/>
    <property type="molecule type" value="Genomic_DNA"/>
</dbReference>
<protein>
    <submittedName>
        <fullName evidence="2">MFS transporter</fullName>
    </submittedName>
</protein>
<evidence type="ECO:0000313" key="3">
    <source>
        <dbReference type="Proteomes" id="UP000440004"/>
    </source>
</evidence>
<feature type="transmembrane region" description="Helical" evidence="1">
    <location>
        <begin position="185"/>
        <end position="205"/>
    </location>
</feature>
<dbReference type="GO" id="GO:0015293">
    <property type="term" value="F:symporter activity"/>
    <property type="evidence" value="ECO:0007669"/>
    <property type="project" value="InterPro"/>
</dbReference>
<dbReference type="RefSeq" id="WP_152800792.1">
    <property type="nucleotide sequence ID" value="NZ_WHNX01000001.1"/>
</dbReference>
<accession>A0A6A7K4I9</accession>
<feature type="transmembrane region" description="Helical" evidence="1">
    <location>
        <begin position="21"/>
        <end position="41"/>
    </location>
</feature>
<evidence type="ECO:0000256" key="1">
    <source>
        <dbReference type="SAM" id="Phobius"/>
    </source>
</evidence>
<dbReference type="NCBIfam" id="TIGR00792">
    <property type="entry name" value="gph"/>
    <property type="match status" value="1"/>
</dbReference>
<dbReference type="GO" id="GO:0008643">
    <property type="term" value="P:carbohydrate transport"/>
    <property type="evidence" value="ECO:0007669"/>
    <property type="project" value="InterPro"/>
</dbReference>
<dbReference type="InterPro" id="IPR039672">
    <property type="entry name" value="MFS_2"/>
</dbReference>
<feature type="transmembrane region" description="Helical" evidence="1">
    <location>
        <begin position="47"/>
        <end position="75"/>
    </location>
</feature>
<feature type="transmembrane region" description="Helical" evidence="1">
    <location>
        <begin position="114"/>
        <end position="134"/>
    </location>
</feature>
<name>A0A6A7K4I9_9FIRM</name>
<feature type="transmembrane region" description="Helical" evidence="1">
    <location>
        <begin position="275"/>
        <end position="293"/>
    </location>
</feature>
<dbReference type="Pfam" id="PF13347">
    <property type="entry name" value="MFS_2"/>
    <property type="match status" value="1"/>
</dbReference>
<dbReference type="GO" id="GO:0005886">
    <property type="term" value="C:plasma membrane"/>
    <property type="evidence" value="ECO:0007669"/>
    <property type="project" value="TreeGrafter"/>
</dbReference>
<feature type="transmembrane region" description="Helical" evidence="1">
    <location>
        <begin position="378"/>
        <end position="401"/>
    </location>
</feature>
<dbReference type="InterPro" id="IPR036259">
    <property type="entry name" value="MFS_trans_sf"/>
</dbReference>
<feature type="transmembrane region" description="Helical" evidence="1">
    <location>
        <begin position="87"/>
        <end position="108"/>
    </location>
</feature>
<dbReference type="AlphaFoldDB" id="A0A6A7K4I9"/>
<dbReference type="CDD" id="cd17332">
    <property type="entry name" value="MFS_MelB_like"/>
    <property type="match status" value="1"/>
</dbReference>
<organism evidence="2 3">
    <name type="scientific">Alkalibaculum sporogenes</name>
    <dbReference type="NCBI Taxonomy" id="2655001"/>
    <lineage>
        <taxon>Bacteria</taxon>
        <taxon>Bacillati</taxon>
        <taxon>Bacillota</taxon>
        <taxon>Clostridia</taxon>
        <taxon>Eubacteriales</taxon>
        <taxon>Eubacteriaceae</taxon>
        <taxon>Alkalibaculum</taxon>
    </lineage>
</organism>
<feature type="transmembrane region" description="Helical" evidence="1">
    <location>
        <begin position="155"/>
        <end position="173"/>
    </location>
</feature>
<dbReference type="GO" id="GO:0006814">
    <property type="term" value="P:sodium ion transport"/>
    <property type="evidence" value="ECO:0007669"/>
    <property type="project" value="InterPro"/>
</dbReference>
<comment type="caution">
    <text evidence="2">The sequence shown here is derived from an EMBL/GenBank/DDBJ whole genome shotgun (WGS) entry which is preliminary data.</text>
</comment>
<dbReference type="PANTHER" id="PTHR11328">
    <property type="entry name" value="MAJOR FACILITATOR SUPERFAMILY DOMAIN-CONTAINING PROTEIN"/>
    <property type="match status" value="1"/>
</dbReference>
<feature type="transmembrane region" description="Helical" evidence="1">
    <location>
        <begin position="237"/>
        <end position="263"/>
    </location>
</feature>